<evidence type="ECO:0000313" key="4">
    <source>
        <dbReference type="Proteomes" id="UP001326567"/>
    </source>
</evidence>
<protein>
    <submittedName>
        <fullName evidence="3">Molybdopterin-dependent oxidoreductase</fullName>
    </submittedName>
</protein>
<proteinExistence type="predicted"/>
<dbReference type="InterPro" id="IPR036374">
    <property type="entry name" value="OxRdtase_Mopterin-bd_sf"/>
</dbReference>
<dbReference type="InterPro" id="IPR000572">
    <property type="entry name" value="OxRdtase_Mopterin-bd_dom"/>
</dbReference>
<keyword evidence="4" id="KW-1185">Reference proteome</keyword>
<feature type="signal peptide" evidence="1">
    <location>
        <begin position="1"/>
        <end position="21"/>
    </location>
</feature>
<keyword evidence="1" id="KW-0732">Signal</keyword>
<keyword evidence="3" id="KW-0614">Plasmid</keyword>
<name>A0ABZ0V5A2_9RHOB</name>
<feature type="domain" description="Oxidoreductase molybdopterin-binding" evidence="2">
    <location>
        <begin position="69"/>
        <end position="141"/>
    </location>
</feature>
<evidence type="ECO:0000259" key="2">
    <source>
        <dbReference type="Pfam" id="PF00174"/>
    </source>
</evidence>
<reference evidence="3 4" key="1">
    <citation type="submission" date="2023-11" db="EMBL/GenBank/DDBJ databases">
        <title>From the Deep-Sea to the Surface: Bacterial Genomes Isolated from the Moytirra Hydrothermal Vent Plume.</title>
        <authorList>
            <person name="Major S.R."/>
        </authorList>
    </citation>
    <scope>NUCLEOTIDE SEQUENCE [LARGE SCALE GENOMIC DNA]</scope>
    <source>
        <strain evidence="3 4">OXR-9</strain>
        <plasmid evidence="3 4">unnamed02</plasmid>
    </source>
</reference>
<organism evidence="3 4">
    <name type="scientific">Sulfitobacter faviae</name>
    <dbReference type="NCBI Taxonomy" id="1775881"/>
    <lineage>
        <taxon>Bacteria</taxon>
        <taxon>Pseudomonadati</taxon>
        <taxon>Pseudomonadota</taxon>
        <taxon>Alphaproteobacteria</taxon>
        <taxon>Rhodobacterales</taxon>
        <taxon>Roseobacteraceae</taxon>
        <taxon>Sulfitobacter</taxon>
    </lineage>
</organism>
<dbReference type="SUPFAM" id="SSF56524">
    <property type="entry name" value="Oxidoreductase molybdopterin-binding domain"/>
    <property type="match status" value="1"/>
</dbReference>
<geneLocation type="plasmid" evidence="3 4">
    <name>unnamed02</name>
</geneLocation>
<dbReference type="Proteomes" id="UP001326567">
    <property type="component" value="Plasmid unnamed02"/>
</dbReference>
<gene>
    <name evidence="3" type="ORF">T7987_17245</name>
</gene>
<dbReference type="Pfam" id="PF00174">
    <property type="entry name" value="Oxidored_molyb"/>
    <property type="match status" value="1"/>
</dbReference>
<evidence type="ECO:0000256" key="1">
    <source>
        <dbReference type="SAM" id="SignalP"/>
    </source>
</evidence>
<sequence>MFRQLFQTAALICITAVPTYASDLLAPQGDVILTVSGKLEVTNVEGTAQFDMEMLQSLDNTTFETSTIWTEGNHLFEGVSLANLVEYLGIEGERLRATAINDYAVEIPLEDAVEEGPIIAYKMDGEIMSLRDKGPLWIVYPFDSDPSYSTEVTYARSIWQLDRIEVLN</sequence>
<dbReference type="EMBL" id="CP139727">
    <property type="protein sequence ID" value="WPZ23614.1"/>
    <property type="molecule type" value="Genomic_DNA"/>
</dbReference>
<accession>A0ABZ0V5A2</accession>
<feature type="chain" id="PRO_5046016752" evidence="1">
    <location>
        <begin position="22"/>
        <end position="168"/>
    </location>
</feature>
<evidence type="ECO:0000313" key="3">
    <source>
        <dbReference type="EMBL" id="WPZ23614.1"/>
    </source>
</evidence>
<dbReference type="Gene3D" id="3.90.420.10">
    <property type="entry name" value="Oxidoreductase, molybdopterin-binding domain"/>
    <property type="match status" value="1"/>
</dbReference>
<dbReference type="RefSeq" id="WP_322329978.1">
    <property type="nucleotide sequence ID" value="NZ_CP139727.1"/>
</dbReference>